<dbReference type="GO" id="GO:0046872">
    <property type="term" value="F:metal ion binding"/>
    <property type="evidence" value="ECO:0007669"/>
    <property type="project" value="UniProtKB-KW"/>
</dbReference>
<evidence type="ECO:0000256" key="2">
    <source>
        <dbReference type="ARBA" id="ARBA00022723"/>
    </source>
</evidence>
<keyword evidence="2" id="KW-0479">Metal-binding</keyword>
<organism evidence="6 7">
    <name type="scientific">Carpediemonas membranifera</name>
    <dbReference type="NCBI Taxonomy" id="201153"/>
    <lineage>
        <taxon>Eukaryota</taxon>
        <taxon>Metamonada</taxon>
        <taxon>Carpediemonas-like organisms</taxon>
        <taxon>Carpediemonas</taxon>
    </lineage>
</organism>
<dbReference type="InterPro" id="IPR036400">
    <property type="entry name" value="Cyt_B5-like_heme/steroid_sf"/>
</dbReference>
<name>A0A8J6E435_9EUKA</name>
<evidence type="ECO:0000313" key="7">
    <source>
        <dbReference type="Proteomes" id="UP000717585"/>
    </source>
</evidence>
<keyword evidence="3" id="KW-0408">Iron</keyword>
<reference evidence="6" key="1">
    <citation type="submission" date="2021-05" db="EMBL/GenBank/DDBJ databases">
        <title>A free-living protist that lacks canonical eukaryotic 1 DNA replication and segregation systems.</title>
        <authorList>
            <person name="Salas-Leiva D.E."/>
            <person name="Tromer E.C."/>
            <person name="Curtis B.A."/>
            <person name="Jerlstrom-Hultqvist J."/>
            <person name="Kolisko M."/>
            <person name="Yi Z."/>
            <person name="Salas-Leiva J.S."/>
            <person name="Gallot-Lavallee L."/>
            <person name="Kops G.J.P.L."/>
            <person name="Archibald J.M."/>
            <person name="Simpson A.G.B."/>
            <person name="Roger A.J."/>
        </authorList>
    </citation>
    <scope>NUCLEOTIDE SEQUENCE</scope>
    <source>
        <strain evidence="6">BICM</strain>
    </source>
</reference>
<keyword evidence="7" id="KW-1185">Reference proteome</keyword>
<dbReference type="PANTHER" id="PTHR19359">
    <property type="entry name" value="CYTOCHROME B5"/>
    <property type="match status" value="1"/>
</dbReference>
<dbReference type="GO" id="GO:0016020">
    <property type="term" value="C:membrane"/>
    <property type="evidence" value="ECO:0007669"/>
    <property type="project" value="TreeGrafter"/>
</dbReference>
<accession>A0A8J6E435</accession>
<protein>
    <submittedName>
        <fullName evidence="6">Cytochrome b5-like Heme/Steroid binding domain</fullName>
    </submittedName>
</protein>
<gene>
    <name evidence="6" type="ORF">J8273_4567</name>
</gene>
<evidence type="ECO:0000256" key="4">
    <source>
        <dbReference type="ARBA" id="ARBA00038168"/>
    </source>
</evidence>
<dbReference type="Proteomes" id="UP000717585">
    <property type="component" value="Unassembled WGS sequence"/>
</dbReference>
<dbReference type="EMBL" id="JAHDYR010000019">
    <property type="protein sequence ID" value="KAG9393967.1"/>
    <property type="molecule type" value="Genomic_DNA"/>
</dbReference>
<dbReference type="OrthoDB" id="260519at2759"/>
<dbReference type="Gene3D" id="3.10.120.10">
    <property type="entry name" value="Cytochrome b5-like heme/steroid binding domain"/>
    <property type="match status" value="1"/>
</dbReference>
<dbReference type="SUPFAM" id="SSF55856">
    <property type="entry name" value="Cytochrome b5-like heme/steroid binding domain"/>
    <property type="match status" value="1"/>
</dbReference>
<dbReference type="InterPro" id="IPR050668">
    <property type="entry name" value="Cytochrome_b5"/>
</dbReference>
<evidence type="ECO:0000256" key="1">
    <source>
        <dbReference type="ARBA" id="ARBA00022617"/>
    </source>
</evidence>
<dbReference type="InterPro" id="IPR001199">
    <property type="entry name" value="Cyt_B5-like_heme/steroid-bd"/>
</dbReference>
<dbReference type="AlphaFoldDB" id="A0A8J6E435"/>
<dbReference type="Pfam" id="PF00173">
    <property type="entry name" value="Cyt-b5"/>
    <property type="match status" value="1"/>
</dbReference>
<dbReference type="SMART" id="SM01117">
    <property type="entry name" value="Cyt-b5"/>
    <property type="match status" value="1"/>
</dbReference>
<comment type="caution">
    <text evidence="6">The sequence shown here is derived from an EMBL/GenBank/DDBJ whole genome shotgun (WGS) entry which is preliminary data.</text>
</comment>
<evidence type="ECO:0000259" key="5">
    <source>
        <dbReference type="PROSITE" id="PS50255"/>
    </source>
</evidence>
<evidence type="ECO:0000256" key="3">
    <source>
        <dbReference type="ARBA" id="ARBA00023004"/>
    </source>
</evidence>
<feature type="domain" description="Cytochrome b5 heme-binding" evidence="5">
    <location>
        <begin position="28"/>
        <end position="104"/>
    </location>
</feature>
<keyword evidence="1" id="KW-0349">Heme</keyword>
<comment type="similarity">
    <text evidence="4">Belongs to the cytochrome b5 family.</text>
</comment>
<dbReference type="GO" id="GO:0020037">
    <property type="term" value="F:heme binding"/>
    <property type="evidence" value="ECO:0007669"/>
    <property type="project" value="TreeGrafter"/>
</dbReference>
<sequence length="134" mass="15454">MKRTLMPSYDMTHVHTTAQREIIPEDQLPIIPLAEVRQHNDRKDAWIVINGDVFDVTTYARSHPGGMSIFGSLHQVDSTPCFALHHRSQRAFDRAKSLRIGRLSPEDYQQLKDDVEAERVAENERIMKRFGGQQ</sequence>
<proteinExistence type="inferred from homology"/>
<evidence type="ECO:0000313" key="6">
    <source>
        <dbReference type="EMBL" id="KAG9393967.1"/>
    </source>
</evidence>
<dbReference type="PROSITE" id="PS50255">
    <property type="entry name" value="CYTOCHROME_B5_2"/>
    <property type="match status" value="1"/>
</dbReference>